<feature type="transmembrane region" description="Helical" evidence="1">
    <location>
        <begin position="30"/>
        <end position="55"/>
    </location>
</feature>
<dbReference type="Proteomes" id="UP000887565">
    <property type="component" value="Unplaced"/>
</dbReference>
<name>A0A915IVY3_ROMCU</name>
<keyword evidence="2" id="KW-1185">Reference proteome</keyword>
<reference evidence="3" key="1">
    <citation type="submission" date="2022-11" db="UniProtKB">
        <authorList>
            <consortium name="WormBaseParasite"/>
        </authorList>
    </citation>
    <scope>IDENTIFICATION</scope>
</reference>
<protein>
    <submittedName>
        <fullName evidence="3">Uncharacterized protein</fullName>
    </submittedName>
</protein>
<evidence type="ECO:0000313" key="2">
    <source>
        <dbReference type="Proteomes" id="UP000887565"/>
    </source>
</evidence>
<keyword evidence="1" id="KW-1133">Transmembrane helix</keyword>
<accession>A0A915IVY3</accession>
<keyword evidence="1" id="KW-0472">Membrane</keyword>
<dbReference type="AlphaFoldDB" id="A0A915IVY3"/>
<organism evidence="2 3">
    <name type="scientific">Romanomermis culicivorax</name>
    <name type="common">Nematode worm</name>
    <dbReference type="NCBI Taxonomy" id="13658"/>
    <lineage>
        <taxon>Eukaryota</taxon>
        <taxon>Metazoa</taxon>
        <taxon>Ecdysozoa</taxon>
        <taxon>Nematoda</taxon>
        <taxon>Enoplea</taxon>
        <taxon>Dorylaimia</taxon>
        <taxon>Mermithida</taxon>
        <taxon>Mermithoidea</taxon>
        <taxon>Mermithidae</taxon>
        <taxon>Romanomermis</taxon>
    </lineage>
</organism>
<dbReference type="WBParaSite" id="nRc.2.0.1.t17560-RA">
    <property type="protein sequence ID" value="nRc.2.0.1.t17560-RA"/>
    <property type="gene ID" value="nRc.2.0.1.g17560"/>
</dbReference>
<proteinExistence type="predicted"/>
<keyword evidence="1" id="KW-0812">Transmembrane</keyword>
<sequence>MKKLIRGDFNIIFQCLASCGNGYYENLKNIVLALLPVWLVGLMVIAVWQLGGWFVPHVVAHSIHMIATMLPALPPAQPHPPPPPFRTQIILDLD</sequence>
<evidence type="ECO:0000313" key="3">
    <source>
        <dbReference type="WBParaSite" id="nRc.2.0.1.t17560-RA"/>
    </source>
</evidence>
<evidence type="ECO:0000256" key="1">
    <source>
        <dbReference type="SAM" id="Phobius"/>
    </source>
</evidence>